<reference evidence="3" key="1">
    <citation type="submission" date="2016-05" db="EMBL/GenBank/DDBJ databases">
        <authorList>
            <person name="Lavstsen T."/>
            <person name="Jespersen J.S."/>
        </authorList>
    </citation>
    <scope>NUCLEOTIDE SEQUENCE</scope>
    <source>
        <tissue evidence="3">Brain</tissue>
    </source>
</reference>
<dbReference type="PROSITE" id="PS50994">
    <property type="entry name" value="INTEGRASE"/>
    <property type="match status" value="1"/>
</dbReference>
<evidence type="ECO:0000259" key="2">
    <source>
        <dbReference type="PROSITE" id="PS50994"/>
    </source>
</evidence>
<keyword evidence="1" id="KW-1133">Transmembrane helix</keyword>
<evidence type="ECO:0000313" key="3">
    <source>
        <dbReference type="EMBL" id="SBP78097.1"/>
    </source>
</evidence>
<dbReference type="GO" id="GO:0003676">
    <property type="term" value="F:nucleic acid binding"/>
    <property type="evidence" value="ECO:0007669"/>
    <property type="project" value="InterPro"/>
</dbReference>
<feature type="domain" description="Integrase catalytic" evidence="2">
    <location>
        <begin position="152"/>
        <end position="237"/>
    </location>
</feature>
<feature type="transmembrane region" description="Helical" evidence="1">
    <location>
        <begin position="9"/>
        <end position="29"/>
    </location>
</feature>
<evidence type="ECO:0000256" key="1">
    <source>
        <dbReference type="SAM" id="Phobius"/>
    </source>
</evidence>
<evidence type="ECO:0000313" key="4">
    <source>
        <dbReference type="EMBL" id="SBP85750.1"/>
    </source>
</evidence>
<dbReference type="EMBL" id="HADZ01021809">
    <property type="protein sequence ID" value="SBP85750.1"/>
    <property type="molecule type" value="Transcribed_RNA"/>
</dbReference>
<protein>
    <submittedName>
        <fullName evidence="3">Si:ch211-249c2.1</fullName>
    </submittedName>
    <submittedName>
        <fullName evidence="4">Zgc:113436</fullName>
    </submittedName>
</protein>
<name>A0A1A8CE48_NOTKA</name>
<keyword evidence="1" id="KW-0812">Transmembrane</keyword>
<organism evidence="3">
    <name type="scientific">Nothobranchius kadleci</name>
    <name type="common">African annual killifish</name>
    <dbReference type="NCBI Taxonomy" id="1051664"/>
    <lineage>
        <taxon>Eukaryota</taxon>
        <taxon>Metazoa</taxon>
        <taxon>Chordata</taxon>
        <taxon>Craniata</taxon>
        <taxon>Vertebrata</taxon>
        <taxon>Euteleostomi</taxon>
        <taxon>Actinopterygii</taxon>
        <taxon>Neopterygii</taxon>
        <taxon>Teleostei</taxon>
        <taxon>Neoteleostei</taxon>
        <taxon>Acanthomorphata</taxon>
        <taxon>Ovalentaria</taxon>
        <taxon>Atherinomorphae</taxon>
        <taxon>Cyprinodontiformes</taxon>
        <taxon>Nothobranchiidae</taxon>
        <taxon>Nothobranchius</taxon>
    </lineage>
</organism>
<feature type="non-terminal residue" evidence="3">
    <location>
        <position position="571"/>
    </location>
</feature>
<keyword evidence="1" id="KW-0472">Membrane</keyword>
<dbReference type="PANTHER" id="PTHR47266">
    <property type="entry name" value="ENDONUCLEASE-RELATED"/>
    <property type="match status" value="1"/>
</dbReference>
<dbReference type="InterPro" id="IPR012337">
    <property type="entry name" value="RNaseH-like_sf"/>
</dbReference>
<dbReference type="AlphaFoldDB" id="A0A1A8CE48"/>
<dbReference type="InterPro" id="IPR001584">
    <property type="entry name" value="Integrase_cat-core"/>
</dbReference>
<gene>
    <name evidence="3" type="primary">SI:CH211-249C2.1</name>
    <name evidence="4" type="synonym">ZGC:113436</name>
</gene>
<dbReference type="EMBL" id="HADZ01014156">
    <property type="protein sequence ID" value="SBP78097.1"/>
    <property type="molecule type" value="Transcribed_RNA"/>
</dbReference>
<dbReference type="GO" id="GO:0015074">
    <property type="term" value="P:DNA integration"/>
    <property type="evidence" value="ECO:0007669"/>
    <property type="project" value="InterPro"/>
</dbReference>
<proteinExistence type="predicted"/>
<dbReference type="SUPFAM" id="SSF53098">
    <property type="entry name" value="Ribonuclease H-like"/>
    <property type="match status" value="1"/>
</dbReference>
<dbReference type="Gene3D" id="1.10.340.70">
    <property type="match status" value="1"/>
</dbReference>
<accession>A0A1A8CE48</accession>
<reference evidence="3" key="2">
    <citation type="submission" date="2016-06" db="EMBL/GenBank/DDBJ databases">
        <title>The genome of a short-lived fish provides insights into sex chromosome evolution and the genetic control of aging.</title>
        <authorList>
            <person name="Reichwald K."/>
            <person name="Felder M."/>
            <person name="Petzold A."/>
            <person name="Koch P."/>
            <person name="Groth M."/>
            <person name="Platzer M."/>
        </authorList>
    </citation>
    <scope>NUCLEOTIDE SEQUENCE</scope>
    <source>
        <tissue evidence="3">Brain</tissue>
    </source>
</reference>
<dbReference type="InterPro" id="IPR036397">
    <property type="entry name" value="RNaseH_sf"/>
</dbReference>
<dbReference type="Gene3D" id="3.30.420.10">
    <property type="entry name" value="Ribonuclease H-like superfamily/Ribonuclease H"/>
    <property type="match status" value="2"/>
</dbReference>
<sequence length="571" mass="65192">ATLRLSEKFILLLILSAFITLCFGAFFFLPDNSKHKRFDLGLEDVLIPHIDSPKEGKHGSGQSMRLLVMSEEEKKPVLMECHNNPGTRNHNGVRGTRNRVVAGCYWPTCNQDIGEWVKEPWEVLGMDLIGPLPETRLGNRYVLTMTDLYTKPSLLMQLNDSIFSMLNIKHAVSSAYHPQTNGQDERTNQNIKRALRKYVNQNHDDWDVHLAAVVYGINTAKQHSTRHSPYFLLFHRHPRLPAVMNTCPMDDDLEVADPEEDIDTRVEEMTALNETVLRNIERAQDTQRKTFGTGKRKLVRQCVVQAGDDVLLSGDPKRRRTGDAFSSHHQGPYTVASITPKGVATIVKGATCQKVNVSRLRNYHRSKNPPTDGKFLLDHLYGTPEWQIDHRYASPGAKWQKNLDPLQSSLVEYVLDQNRPPGELLVKEDKICLTREDFWSLGLEQSVESTIGNACLKIVGEAAQRHGKDVHIADLYVVATWKDPQVNLLRCLPENFRSKDILLFPAWSRQAVHGKLLRHLYADEEEMPAIRLWWCIQLMERFGIEGHGQRFAFWTEEASLLLQGTLQPVFR</sequence>
<dbReference type="Pfam" id="PF17921">
    <property type="entry name" value="Integrase_H2C2"/>
    <property type="match status" value="1"/>
</dbReference>
<feature type="non-terminal residue" evidence="3">
    <location>
        <position position="1"/>
    </location>
</feature>
<dbReference type="InterPro" id="IPR052160">
    <property type="entry name" value="Gypsy_RT_Integrase-like"/>
</dbReference>
<dbReference type="InterPro" id="IPR041588">
    <property type="entry name" value="Integrase_H2C2"/>
</dbReference>